<gene>
    <name evidence="2" type="ORF">C0Q70_19236</name>
</gene>
<feature type="coiled-coil region" evidence="1">
    <location>
        <begin position="18"/>
        <end position="210"/>
    </location>
</feature>
<keyword evidence="3" id="KW-1185">Reference proteome</keyword>
<dbReference type="EMBL" id="PZQS01000012">
    <property type="protein sequence ID" value="PVD21070.1"/>
    <property type="molecule type" value="Genomic_DNA"/>
</dbReference>
<comment type="caution">
    <text evidence="2">The sequence shown here is derived from an EMBL/GenBank/DDBJ whole genome shotgun (WGS) entry which is preliminary data.</text>
</comment>
<evidence type="ECO:0000313" key="3">
    <source>
        <dbReference type="Proteomes" id="UP000245119"/>
    </source>
</evidence>
<dbReference type="AlphaFoldDB" id="A0A2T7NIR7"/>
<sequence>MQFLEEKADMEKALKESILKFQYEIESLQRTNVELRQEKSLESHEKMKERISELELSLKDANLEIKNLSVLKEQLELEVTKQKKIQLSDMCQIQHLQNVNLLLNENIQEISQKNTELVYKLENFQREAHNDCTEKEQAKLIEKLRNKMEELVKEKELALLEVSKMNEDCEEARAFQEVVQKDMKKLEDKNAEMKQMCGQLIAEIELLRKKLKREESPSFKEFISMKREIIAVRNENESLRQKMQTPSCALPVLKEDMGSLKQDVLTKKGKKKLLATAFDQRSENAKSD</sequence>
<evidence type="ECO:0000313" key="2">
    <source>
        <dbReference type="EMBL" id="PVD21070.1"/>
    </source>
</evidence>
<organism evidence="2 3">
    <name type="scientific">Pomacea canaliculata</name>
    <name type="common">Golden apple snail</name>
    <dbReference type="NCBI Taxonomy" id="400727"/>
    <lineage>
        <taxon>Eukaryota</taxon>
        <taxon>Metazoa</taxon>
        <taxon>Spiralia</taxon>
        <taxon>Lophotrochozoa</taxon>
        <taxon>Mollusca</taxon>
        <taxon>Gastropoda</taxon>
        <taxon>Caenogastropoda</taxon>
        <taxon>Architaenioglossa</taxon>
        <taxon>Ampullarioidea</taxon>
        <taxon>Ampullariidae</taxon>
        <taxon>Pomacea</taxon>
    </lineage>
</organism>
<dbReference type="Proteomes" id="UP000245119">
    <property type="component" value="Linkage Group LG12"/>
</dbReference>
<keyword evidence="1" id="KW-0175">Coiled coil</keyword>
<dbReference type="STRING" id="400727.A0A2T7NIR7"/>
<protein>
    <submittedName>
        <fullName evidence="2">Uncharacterized protein</fullName>
    </submittedName>
</protein>
<accession>A0A2T7NIR7</accession>
<name>A0A2T7NIR7_POMCA</name>
<reference evidence="2 3" key="1">
    <citation type="submission" date="2018-04" db="EMBL/GenBank/DDBJ databases">
        <title>The genome of golden apple snail Pomacea canaliculata provides insight into stress tolerance and invasive adaptation.</title>
        <authorList>
            <person name="Liu C."/>
            <person name="Liu B."/>
            <person name="Ren Y."/>
            <person name="Zhang Y."/>
            <person name="Wang H."/>
            <person name="Li S."/>
            <person name="Jiang F."/>
            <person name="Yin L."/>
            <person name="Zhang G."/>
            <person name="Qian W."/>
            <person name="Fan W."/>
        </authorList>
    </citation>
    <scope>NUCLEOTIDE SEQUENCE [LARGE SCALE GENOMIC DNA]</scope>
    <source>
        <strain evidence="2">SZHN2017</strain>
        <tissue evidence="2">Muscle</tissue>
    </source>
</reference>
<dbReference type="OrthoDB" id="10058798at2759"/>
<proteinExistence type="predicted"/>
<evidence type="ECO:0000256" key="1">
    <source>
        <dbReference type="SAM" id="Coils"/>
    </source>
</evidence>